<feature type="region of interest" description="Disordered" evidence="1">
    <location>
        <begin position="342"/>
        <end position="371"/>
    </location>
</feature>
<evidence type="ECO:0000313" key="3">
    <source>
        <dbReference type="Proteomes" id="UP000000689"/>
    </source>
</evidence>
<name>G0W3V4_NAUDC</name>
<dbReference type="OrthoDB" id="10630493at2759"/>
<organism evidence="2 3">
    <name type="scientific">Naumovozyma dairenensis (strain ATCC 10597 / BCRC 20456 / CBS 421 / NBRC 0211 / NRRL Y-12639)</name>
    <name type="common">Saccharomyces dairenensis</name>
    <dbReference type="NCBI Taxonomy" id="1071378"/>
    <lineage>
        <taxon>Eukaryota</taxon>
        <taxon>Fungi</taxon>
        <taxon>Dikarya</taxon>
        <taxon>Ascomycota</taxon>
        <taxon>Saccharomycotina</taxon>
        <taxon>Saccharomycetes</taxon>
        <taxon>Saccharomycetales</taxon>
        <taxon>Saccharomycetaceae</taxon>
        <taxon>Naumovozyma</taxon>
    </lineage>
</organism>
<dbReference type="EMBL" id="HE580267">
    <property type="protein sequence ID" value="CCD22492.1"/>
    <property type="molecule type" value="Genomic_DNA"/>
</dbReference>
<proteinExistence type="predicted"/>
<keyword evidence="3" id="KW-1185">Reference proteome</keyword>
<accession>G0W3V4</accession>
<dbReference type="OMA" id="HSENIWS"/>
<evidence type="ECO:0000256" key="1">
    <source>
        <dbReference type="SAM" id="MobiDB-lite"/>
    </source>
</evidence>
<reference evidence="2 3" key="1">
    <citation type="journal article" date="2011" name="Proc. Natl. Acad. Sci. U.S.A.">
        <title>Evolutionary erosion of yeast sex chromosomes by mating-type switching accidents.</title>
        <authorList>
            <person name="Gordon J.L."/>
            <person name="Armisen D."/>
            <person name="Proux-Wera E."/>
            <person name="Oheigeartaigh S.S."/>
            <person name="Byrne K.P."/>
            <person name="Wolfe K.H."/>
        </authorList>
    </citation>
    <scope>NUCLEOTIDE SEQUENCE [LARGE SCALE GENOMIC DNA]</scope>
    <source>
        <strain evidence="3">ATCC 10597 / BCRC 20456 / CBS 421 / NBRC 0211 / NRRL Y-12639</strain>
    </source>
</reference>
<evidence type="ECO:0000313" key="2">
    <source>
        <dbReference type="EMBL" id="CCD22492.1"/>
    </source>
</evidence>
<dbReference type="AlphaFoldDB" id="G0W3V4"/>
<dbReference type="GeneID" id="11494074"/>
<dbReference type="KEGG" id="ndi:NDAI_0A03350"/>
<dbReference type="Proteomes" id="UP000000689">
    <property type="component" value="Chromosome 1"/>
</dbReference>
<sequence length="371" mass="43679">MFLDYSGSHAFQSINKVFGENYLFFVQYTNESKFSGKFKIFKRFARLLPQIDELQKEDFFPENNVILLNQIFIRLLTLDQLNKVGNLISKCPTVYFVFIQERKAKKLIANEKMVLESPTLLDKSYWDLKQIYEDTIRYYYKNITNRIILHKPDTADPKVWNNSQKLLFRNSIKEFLNKSKEEPLFKIPITLPKAFTKNGQLGYNPSGNFKVSLQAFIIAKNLQDIMDMQEKDIILVKTRIPLKTVWRKNQTSRQFTSNINDGLTNRDPNLIKVEPLKINKGHTFLTKHNFENVEIENNEHITVTRTSKRFGREKDEQDHEKLLYRVIKSAASSPVFEDSRVYNIKKDKEKHKKMKKKSSEGSSQRNKGMEV</sequence>
<protein>
    <submittedName>
        <fullName evidence="2">Uncharacterized protein</fullName>
    </submittedName>
</protein>
<dbReference type="RefSeq" id="XP_003667735.1">
    <property type="nucleotide sequence ID" value="XM_003667687.1"/>
</dbReference>
<feature type="compositionally biased region" description="Polar residues" evidence="1">
    <location>
        <begin position="360"/>
        <end position="371"/>
    </location>
</feature>
<gene>
    <name evidence="2" type="primary">NDAI0A03350</name>
    <name evidence="2" type="ordered locus">NDAI_0A03350</name>
</gene>
<dbReference type="HOGENOM" id="CLU_746158_0_0_1"/>